<evidence type="ECO:0000256" key="4">
    <source>
        <dbReference type="ARBA" id="ARBA00012483"/>
    </source>
</evidence>
<evidence type="ECO:0000313" key="18">
    <source>
        <dbReference type="EMBL" id="GJJ75852.1"/>
    </source>
</evidence>
<dbReference type="GO" id="GO:0036503">
    <property type="term" value="P:ERAD pathway"/>
    <property type="evidence" value="ECO:0007669"/>
    <property type="project" value="TreeGrafter"/>
</dbReference>
<dbReference type="SMART" id="SM00744">
    <property type="entry name" value="RINGv"/>
    <property type="match status" value="1"/>
</dbReference>
<dbReference type="GO" id="GO:0005789">
    <property type="term" value="C:endoplasmic reticulum membrane"/>
    <property type="evidence" value="ECO:0007669"/>
    <property type="project" value="TreeGrafter"/>
</dbReference>
<dbReference type="PROSITE" id="PS50089">
    <property type="entry name" value="ZF_RING_2"/>
    <property type="match status" value="1"/>
</dbReference>
<name>A0A9P3HFS6_9FUNG</name>
<feature type="region of interest" description="Disordered" evidence="14">
    <location>
        <begin position="359"/>
        <end position="378"/>
    </location>
</feature>
<feature type="transmembrane region" description="Helical" evidence="15">
    <location>
        <begin position="1410"/>
        <end position="1431"/>
    </location>
</feature>
<feature type="transmembrane region" description="Helical" evidence="15">
    <location>
        <begin position="1316"/>
        <end position="1333"/>
    </location>
</feature>
<feature type="transmembrane region" description="Helical" evidence="15">
    <location>
        <begin position="1225"/>
        <end position="1241"/>
    </location>
</feature>
<feature type="transmembrane region" description="Helical" evidence="15">
    <location>
        <begin position="961"/>
        <end position="984"/>
    </location>
</feature>
<feature type="region of interest" description="Disordered" evidence="14">
    <location>
        <begin position="253"/>
        <end position="279"/>
    </location>
</feature>
<feature type="compositionally biased region" description="Polar residues" evidence="14">
    <location>
        <begin position="385"/>
        <end position="396"/>
    </location>
</feature>
<feature type="domain" description="RING-type" evidence="16">
    <location>
        <begin position="8"/>
        <end position="55"/>
    </location>
</feature>
<gene>
    <name evidence="18" type="ORF">EMPS_08210</name>
</gene>
<keyword evidence="7" id="KW-0479">Metal-binding</keyword>
<dbReference type="EC" id="2.3.2.27" evidence="4"/>
<evidence type="ECO:0000256" key="13">
    <source>
        <dbReference type="PROSITE-ProRule" id="PRU00175"/>
    </source>
</evidence>
<evidence type="ECO:0000259" key="17">
    <source>
        <dbReference type="PROSITE" id="PS51292"/>
    </source>
</evidence>
<evidence type="ECO:0000256" key="10">
    <source>
        <dbReference type="ARBA" id="ARBA00022833"/>
    </source>
</evidence>
<dbReference type="Pfam" id="PF12906">
    <property type="entry name" value="RINGv"/>
    <property type="match status" value="1"/>
</dbReference>
<evidence type="ECO:0000256" key="5">
    <source>
        <dbReference type="ARBA" id="ARBA00022679"/>
    </source>
</evidence>
<feature type="transmembrane region" description="Helical" evidence="15">
    <location>
        <begin position="1004"/>
        <end position="1022"/>
    </location>
</feature>
<sequence length="1622" mass="181702">MEKEEEICRVCRSESTADQPLFHPCKCSGSIRYVHQECLEEWLRHSNKKYCELCKYNFAFTPIYDQNMPESIPRWILFKRMAGTVGVGIKLVIRAIIVGTIWLVLLPYLTIWVWRLYFWVGDRFAFGANGLDVPPAINATLTNGTDTNGTGVPDFDQLHFVTQFVLQSIPPEQKWISTFIFDIFEGHVVAALVVVVFLVTFLLREWVLQNQIMEEEGGDPVLEELADFDRIAGDQEQMAARLQALQQHLRQRAEQQELREQQEQRNQQQQRQRQQRMHRAGHLIDEHPRDIQGGGHFLEIARFNHPAADPVRRPGGAPQPPNLGLGWNSVADTRNAFEQNAGGSEEGAIQAAYRLQHQDDFPSAGSSSPARTGYIYDPLSQTYHPDTPWVQETASPSVPPVRFHPVNDPQSNGGSEAGSARAEHSSLLPPPFSADNQIRDKNDLPMYWRAGIPLTYDNVFLKQDGTVMTPKEKIERYESLCRGRNLSFKDGVHLLEWRADLAQTEMDRIMREVEGMSAEDKQQHLQQLEFGAEFMMQQREELMGMEMSSDTLQLLESLQQGYGAPAADAHVHRAFPEPMPVVAPRPLAPVAAPEAPPGIPDLEPAVDVIDDQDDMIVDELDGVLEVIGMRGSYAMLIQNALLMSALICASLAVGVGGPYTIGKTLVLMNPFNVLRIPIRVLNFVTDPVIDFVVDRILPLLGILISKPFVAVFSQVQRYTAPVAGVLLGGQSLQPVEEWAKSNLLPLWQSVVGDAVVMDTVKTGETVMNGTAADVSGLLFDNSTYIGATYQDLMSKWSSLAYGPSSNDKYLAIAVGYFLLFALASWYVRRPQPSHIWTVGRIIQDFLRQQGLILKIAFFVAIEMVVFPLFCGIVIGVTTLPILPDATLASRWAFYQESPKWSLLMHWLVGTAFMFSFALFVSICRGVVRPGVMWLIRDPNDEGFSPVREIIERPVLMQLRKLGVGALMYMTLILVGISMITQAIYYLMSGVLPLRWTVLEPLSDLPVDMLVFYLAVPMTLTWLDPSDRFKVLFVGWWRKLSQWLRLSSFMYGKDGERYPEEEGHIVYRTWEAWFWRSQPPIPGLEGQNGTVGSGEELDIEAPAIFVKDGGLYRVPNTHRVVHLKNRRVLVPLDDQGRALDPKEDIPAEIDPLMEMMARPREPSHLVDPKENTVVIYAPPRFKLRLISFVFLIWTSSLSFLALAIVTPLLMGRSIFAIIAQTDVHDVYSFVVGAYLINSLWYIQDWIIVKSHIYSTEGWPVVESPVIVDMARKFIKDCATVLYFAIFLGVITPLLMGLLAELFLTVPLKAAFGSDNSLILSLSWATGFLYMMLFYRTTTGAFPNSAMSMRLNSVFTGLNITRWNVALATKHLLLPGLVGSLVAFTAPAAIAWTLTKAMGWENTSRTQAFKLAYPAALASLLATLFVEESLVLFRGWTISVREQLYLTGSLLHNMDDDTTEAQAQVVATTSTAATSTMDEVADALESTETDVEDDEATEMVEMAEKAEEPEAAPLLARSARWSWRVEEGEQVDAPHESSDAEEVIKTPRSLGKAPSRNSFFPEGTALSHHLSYNSHEQDASGSSSSVLNSYGSLADDDQIAGRTRFRRSQRLQTGRGSQEDYRLE</sequence>
<keyword evidence="19" id="KW-1185">Reference proteome</keyword>
<comment type="caution">
    <text evidence="18">The sequence shown here is derived from an EMBL/GenBank/DDBJ whole genome shotgun (WGS) entry which is preliminary data.</text>
</comment>
<evidence type="ECO:0000313" key="19">
    <source>
        <dbReference type="Proteomes" id="UP000827284"/>
    </source>
</evidence>
<dbReference type="OrthoDB" id="264354at2759"/>
<comment type="subcellular location">
    <subcellularLocation>
        <location evidence="2">Membrane</location>
        <topology evidence="2">Multi-pass membrane protein</topology>
    </subcellularLocation>
</comment>
<feature type="compositionally biased region" description="Low complexity" evidence="14">
    <location>
        <begin position="1578"/>
        <end position="1591"/>
    </location>
</feature>
<evidence type="ECO:0000256" key="1">
    <source>
        <dbReference type="ARBA" id="ARBA00000900"/>
    </source>
</evidence>
<feature type="transmembrane region" description="Helical" evidence="15">
    <location>
        <begin position="855"/>
        <end position="882"/>
    </location>
</feature>
<evidence type="ECO:0000256" key="6">
    <source>
        <dbReference type="ARBA" id="ARBA00022692"/>
    </source>
</evidence>
<comment type="catalytic activity">
    <reaction evidence="1">
        <text>S-ubiquitinyl-[E2 ubiquitin-conjugating enzyme]-L-cysteine + [acceptor protein]-L-lysine = [E2 ubiquitin-conjugating enzyme]-L-cysteine + N(6)-ubiquitinyl-[acceptor protein]-L-lysine.</text>
        <dbReference type="EC" id="2.3.2.27"/>
    </reaction>
</comment>
<dbReference type="GO" id="GO:0061630">
    <property type="term" value="F:ubiquitin protein ligase activity"/>
    <property type="evidence" value="ECO:0007669"/>
    <property type="project" value="UniProtKB-EC"/>
</dbReference>
<feature type="domain" description="RING-CH-type" evidence="17">
    <location>
        <begin position="1"/>
        <end position="61"/>
    </location>
</feature>
<evidence type="ECO:0000256" key="11">
    <source>
        <dbReference type="ARBA" id="ARBA00022989"/>
    </source>
</evidence>
<feature type="transmembrane region" description="Helical" evidence="15">
    <location>
        <begin position="1279"/>
        <end position="1304"/>
    </location>
</feature>
<feature type="transmembrane region" description="Helical" evidence="15">
    <location>
        <begin position="902"/>
        <end position="927"/>
    </location>
</feature>
<evidence type="ECO:0000256" key="15">
    <source>
        <dbReference type="SAM" id="Phobius"/>
    </source>
</evidence>
<dbReference type="PROSITE" id="PS51292">
    <property type="entry name" value="ZF_RING_CH"/>
    <property type="match status" value="1"/>
</dbReference>
<reference evidence="18" key="2">
    <citation type="journal article" date="2022" name="Microbiol. Resour. Announc.">
        <title>Whole-Genome Sequence of Entomortierella parvispora E1425, a Mucoromycotan Fungus Associated with Burkholderiaceae-Related Endosymbiotic Bacteria.</title>
        <authorList>
            <person name="Herlambang A."/>
            <person name="Guo Y."/>
            <person name="Takashima Y."/>
            <person name="Narisawa K."/>
            <person name="Ohta H."/>
            <person name="Nishizawa T."/>
        </authorList>
    </citation>
    <scope>NUCLEOTIDE SEQUENCE</scope>
    <source>
        <strain evidence="18">E1425</strain>
    </source>
</reference>
<keyword evidence="12 15" id="KW-0472">Membrane</keyword>
<keyword evidence="9" id="KW-0833">Ubl conjugation pathway</keyword>
<feature type="transmembrane region" description="Helical" evidence="15">
    <location>
        <begin position="640"/>
        <end position="661"/>
    </location>
</feature>
<dbReference type="Pfam" id="PF23113">
    <property type="entry name" value="MARCHF6_C"/>
    <property type="match status" value="1"/>
</dbReference>
<reference evidence="18" key="1">
    <citation type="submission" date="2021-11" db="EMBL/GenBank/DDBJ databases">
        <authorList>
            <person name="Herlambang A."/>
            <person name="Guo Y."/>
            <person name="Takashima Y."/>
            <person name="Nishizawa T."/>
        </authorList>
    </citation>
    <scope>NUCLEOTIDE SEQUENCE</scope>
    <source>
        <strain evidence="18">E1425</strain>
    </source>
</reference>
<dbReference type="CDD" id="cd16702">
    <property type="entry name" value="RING_CH-C4HC3_MARCH6"/>
    <property type="match status" value="1"/>
</dbReference>
<proteinExistence type="predicted"/>
<dbReference type="Gene3D" id="3.30.40.10">
    <property type="entry name" value="Zinc/RING finger domain, C3HC4 (zinc finger)"/>
    <property type="match status" value="1"/>
</dbReference>
<dbReference type="InterPro" id="IPR001841">
    <property type="entry name" value="Znf_RING"/>
</dbReference>
<feature type="transmembrane region" description="Helical" evidence="15">
    <location>
        <begin position="1370"/>
        <end position="1390"/>
    </location>
</feature>
<evidence type="ECO:0000256" key="7">
    <source>
        <dbReference type="ARBA" id="ARBA00022723"/>
    </source>
</evidence>
<organism evidence="18 19">
    <name type="scientific">Entomortierella parvispora</name>
    <dbReference type="NCBI Taxonomy" id="205924"/>
    <lineage>
        <taxon>Eukaryota</taxon>
        <taxon>Fungi</taxon>
        <taxon>Fungi incertae sedis</taxon>
        <taxon>Mucoromycota</taxon>
        <taxon>Mortierellomycotina</taxon>
        <taxon>Mortierellomycetes</taxon>
        <taxon>Mortierellales</taxon>
        <taxon>Mortierellaceae</taxon>
        <taxon>Entomortierella</taxon>
    </lineage>
</organism>
<keyword evidence="10" id="KW-0862">Zinc</keyword>
<feature type="compositionally biased region" description="Basic and acidic residues" evidence="14">
    <location>
        <begin position="253"/>
        <end position="263"/>
    </location>
</feature>
<evidence type="ECO:0000256" key="14">
    <source>
        <dbReference type="SAM" id="MobiDB-lite"/>
    </source>
</evidence>
<evidence type="ECO:0000256" key="3">
    <source>
        <dbReference type="ARBA" id="ARBA00004906"/>
    </source>
</evidence>
<feature type="region of interest" description="Disordered" evidence="14">
    <location>
        <begin position="385"/>
        <end position="438"/>
    </location>
</feature>
<evidence type="ECO:0000256" key="12">
    <source>
        <dbReference type="ARBA" id="ARBA00023136"/>
    </source>
</evidence>
<feature type="transmembrane region" description="Helical" evidence="15">
    <location>
        <begin position="1184"/>
        <end position="1205"/>
    </location>
</feature>
<dbReference type="InterPro" id="IPR056521">
    <property type="entry name" value="MARCHF6-like_C"/>
</dbReference>
<feature type="transmembrane region" description="Helical" evidence="15">
    <location>
        <begin position="91"/>
        <end position="114"/>
    </location>
</feature>
<dbReference type="SUPFAM" id="SSF57850">
    <property type="entry name" value="RING/U-box"/>
    <property type="match status" value="1"/>
</dbReference>
<evidence type="ECO:0000256" key="8">
    <source>
        <dbReference type="ARBA" id="ARBA00022771"/>
    </source>
</evidence>
<comment type="pathway">
    <text evidence="3">Protein modification; protein ubiquitination.</text>
</comment>
<keyword evidence="11 15" id="KW-1133">Transmembrane helix</keyword>
<feature type="transmembrane region" description="Helical" evidence="15">
    <location>
        <begin position="179"/>
        <end position="203"/>
    </location>
</feature>
<dbReference type="PANTHER" id="PTHR13145:SF0">
    <property type="entry name" value="E3 UBIQUITIN-PROTEIN LIGASE MARCHF6"/>
    <property type="match status" value="1"/>
</dbReference>
<dbReference type="FunFam" id="3.30.40.10:FF:000287">
    <property type="entry name" value="RING finger membrane protein"/>
    <property type="match status" value="1"/>
</dbReference>
<keyword evidence="6 15" id="KW-0812">Transmembrane</keyword>
<feature type="transmembrane region" description="Helical" evidence="15">
    <location>
        <begin position="809"/>
        <end position="827"/>
    </location>
</feature>
<evidence type="ECO:0000256" key="2">
    <source>
        <dbReference type="ARBA" id="ARBA00004141"/>
    </source>
</evidence>
<keyword evidence="5" id="KW-0808">Transferase</keyword>
<dbReference type="InterPro" id="IPR011016">
    <property type="entry name" value="Znf_RING-CH"/>
</dbReference>
<dbReference type="InterPro" id="IPR013083">
    <property type="entry name" value="Znf_RING/FYVE/PHD"/>
</dbReference>
<accession>A0A9P3HFS6</accession>
<feature type="region of interest" description="Disordered" evidence="14">
    <location>
        <begin position="1525"/>
        <end position="1622"/>
    </location>
</feature>
<evidence type="ECO:0000256" key="9">
    <source>
        <dbReference type="ARBA" id="ARBA00022786"/>
    </source>
</evidence>
<dbReference type="PANTHER" id="PTHR13145">
    <property type="entry name" value="SSM4 PROTEIN"/>
    <property type="match status" value="1"/>
</dbReference>
<dbReference type="EMBL" id="BQFW01000011">
    <property type="protein sequence ID" value="GJJ75852.1"/>
    <property type="molecule type" value="Genomic_DNA"/>
</dbReference>
<keyword evidence="8 13" id="KW-0863">Zinc-finger</keyword>
<dbReference type="GO" id="GO:0008270">
    <property type="term" value="F:zinc ion binding"/>
    <property type="evidence" value="ECO:0007669"/>
    <property type="project" value="UniProtKB-KW"/>
</dbReference>
<dbReference type="Proteomes" id="UP000827284">
    <property type="component" value="Unassembled WGS sequence"/>
</dbReference>
<evidence type="ECO:0000259" key="16">
    <source>
        <dbReference type="PROSITE" id="PS50089"/>
    </source>
</evidence>
<protein>
    <recommendedName>
        <fullName evidence="4">RING-type E3 ubiquitin transferase</fullName>
        <ecNumber evidence="4">2.3.2.27</ecNumber>
    </recommendedName>
</protein>
<feature type="compositionally biased region" description="Basic and acidic residues" evidence="14">
    <location>
        <begin position="1525"/>
        <end position="1543"/>
    </location>
</feature>
<feature type="region of interest" description="Disordered" evidence="14">
    <location>
        <begin position="307"/>
        <end position="328"/>
    </location>
</feature>